<feature type="chain" id="PRO_5023016686" description="Matrixin family metalloprotease" evidence="2">
    <location>
        <begin position="31"/>
        <end position="336"/>
    </location>
</feature>
<dbReference type="AlphaFoldDB" id="A0A5C4W6W1"/>
<keyword evidence="2" id="KW-0732">Signal</keyword>
<organism evidence="3 4">
    <name type="scientific">Nocardioides albidus</name>
    <dbReference type="NCBI Taxonomy" id="1517589"/>
    <lineage>
        <taxon>Bacteria</taxon>
        <taxon>Bacillati</taxon>
        <taxon>Actinomycetota</taxon>
        <taxon>Actinomycetes</taxon>
        <taxon>Propionibacteriales</taxon>
        <taxon>Nocardioidaceae</taxon>
        <taxon>Nocardioides</taxon>
    </lineage>
</organism>
<reference evidence="3 4" key="1">
    <citation type="journal article" date="2016" name="Int. J. Syst. Evol. Microbiol.">
        <title>Nocardioides albidus sp. nov., an actinobacterium isolated from garden soil.</title>
        <authorList>
            <person name="Singh H."/>
            <person name="Du J."/>
            <person name="Trinh H."/>
            <person name="Won K."/>
            <person name="Yang J.E."/>
            <person name="Yin C."/>
            <person name="Kook M."/>
            <person name="Yi T.H."/>
        </authorList>
    </citation>
    <scope>NUCLEOTIDE SEQUENCE [LARGE SCALE GENOMIC DNA]</scope>
    <source>
        <strain evidence="3 4">CCTCC AB 2015297</strain>
    </source>
</reference>
<feature type="compositionally biased region" description="Polar residues" evidence="1">
    <location>
        <begin position="224"/>
        <end position="234"/>
    </location>
</feature>
<evidence type="ECO:0000313" key="4">
    <source>
        <dbReference type="Proteomes" id="UP000313231"/>
    </source>
</evidence>
<comment type="caution">
    <text evidence="3">The sequence shown here is derived from an EMBL/GenBank/DDBJ whole genome shotgun (WGS) entry which is preliminary data.</text>
</comment>
<evidence type="ECO:0000256" key="2">
    <source>
        <dbReference type="SAM" id="SignalP"/>
    </source>
</evidence>
<evidence type="ECO:0000313" key="3">
    <source>
        <dbReference type="EMBL" id="TNM43245.1"/>
    </source>
</evidence>
<feature type="region of interest" description="Disordered" evidence="1">
    <location>
        <begin position="224"/>
        <end position="247"/>
    </location>
</feature>
<evidence type="ECO:0000256" key="1">
    <source>
        <dbReference type="SAM" id="MobiDB-lite"/>
    </source>
</evidence>
<feature type="signal peptide" evidence="2">
    <location>
        <begin position="1"/>
        <end position="30"/>
    </location>
</feature>
<dbReference type="RefSeq" id="WP_139621946.1">
    <property type="nucleotide sequence ID" value="NZ_VDMP01000019.1"/>
</dbReference>
<sequence>MRLAARRTALVLVALVALLAPLLVSSPAEAGRRTRVVAVFSATQVALGTPVTVTGVVKDRGKRKRKVVLEQRIRGGWRTVSKGRTTRTGAFALPVDTSWLYTTRLRVRAPRAKGAGPDTSKATWVTVSPGYAPAGDPNAWSPITQGMRTRFNPCRSIRYQIRPGLYGAGFVSAVSAALADVTAATGLRFVDRGLTDLIPRNQGGPWPAKVDLILAATTVAESAATGSPLESTTGGRAGPHKTTWGRDPRGRVALVKSAHVWINSTPASPMTPNRLLQILKHEIAHAIGLGHTESPGQYMNTSTAAFASLPLRGWGAGDLTGLARQGLQGGCVRRLR</sequence>
<proteinExistence type="predicted"/>
<dbReference type="Proteomes" id="UP000313231">
    <property type="component" value="Unassembled WGS sequence"/>
</dbReference>
<dbReference type="EMBL" id="VDMP01000019">
    <property type="protein sequence ID" value="TNM43245.1"/>
    <property type="molecule type" value="Genomic_DNA"/>
</dbReference>
<gene>
    <name evidence="3" type="ORF">FHP29_05980</name>
</gene>
<dbReference type="OrthoDB" id="4297752at2"/>
<protein>
    <recommendedName>
        <fullName evidence="5">Matrixin family metalloprotease</fullName>
    </recommendedName>
</protein>
<dbReference type="Gene3D" id="3.40.390.10">
    <property type="entry name" value="Collagenase (Catalytic Domain)"/>
    <property type="match status" value="1"/>
</dbReference>
<evidence type="ECO:0008006" key="5">
    <source>
        <dbReference type="Google" id="ProtNLM"/>
    </source>
</evidence>
<accession>A0A5C4W6W1</accession>
<dbReference type="InterPro" id="IPR024079">
    <property type="entry name" value="MetalloPept_cat_dom_sf"/>
</dbReference>
<dbReference type="GO" id="GO:0008237">
    <property type="term" value="F:metallopeptidase activity"/>
    <property type="evidence" value="ECO:0007669"/>
    <property type="project" value="InterPro"/>
</dbReference>
<dbReference type="SUPFAM" id="SSF55486">
    <property type="entry name" value="Metalloproteases ('zincins'), catalytic domain"/>
    <property type="match status" value="1"/>
</dbReference>
<name>A0A5C4W6W1_9ACTN</name>
<keyword evidence="4" id="KW-1185">Reference proteome</keyword>